<dbReference type="Pfam" id="PF08969">
    <property type="entry name" value="USP8_dimer"/>
    <property type="match status" value="1"/>
</dbReference>
<proteinExistence type="predicted"/>
<feature type="domain" description="USP8 dimerisation" evidence="1">
    <location>
        <begin position="19"/>
        <end position="112"/>
    </location>
</feature>
<protein>
    <recommendedName>
        <fullName evidence="1">USP8 dimerisation domain-containing protein</fullName>
    </recommendedName>
</protein>
<gene>
    <name evidence="2" type="ORF">OSTQU699_LOCUS8682</name>
</gene>
<organism evidence="2 3">
    <name type="scientific">Ostreobium quekettii</name>
    <dbReference type="NCBI Taxonomy" id="121088"/>
    <lineage>
        <taxon>Eukaryota</taxon>
        <taxon>Viridiplantae</taxon>
        <taxon>Chlorophyta</taxon>
        <taxon>core chlorophytes</taxon>
        <taxon>Ulvophyceae</taxon>
        <taxon>TCBD clade</taxon>
        <taxon>Bryopsidales</taxon>
        <taxon>Ostreobineae</taxon>
        <taxon>Ostreobiaceae</taxon>
        <taxon>Ostreobium</taxon>
    </lineage>
</organism>
<dbReference type="OrthoDB" id="3640at2759"/>
<dbReference type="GO" id="GO:0005768">
    <property type="term" value="C:endosome"/>
    <property type="evidence" value="ECO:0007669"/>
    <property type="project" value="TreeGrafter"/>
</dbReference>
<feature type="non-terminal residue" evidence="2">
    <location>
        <position position="144"/>
    </location>
</feature>
<dbReference type="InterPro" id="IPR015063">
    <property type="entry name" value="USP8_dimer"/>
</dbReference>
<dbReference type="PANTHER" id="PTHR12947">
    <property type="entry name" value="AMSH-LIKE PROTEASE"/>
    <property type="match status" value="1"/>
</dbReference>
<reference evidence="2" key="1">
    <citation type="submission" date="2020-12" db="EMBL/GenBank/DDBJ databases">
        <authorList>
            <person name="Iha C."/>
        </authorList>
    </citation>
    <scope>NUCLEOTIDE SEQUENCE</scope>
</reference>
<evidence type="ECO:0000259" key="1">
    <source>
        <dbReference type="Pfam" id="PF08969"/>
    </source>
</evidence>
<sequence length="144" mass="16399">MGSVEGPTPARPKNLAEVLSSSSRVVTPSKCVAVQRYVHLARMLLNQATKYESVANQEQQYVMLLRFASLIVETIPKHPEYRASDKVYARMKQQLYEYYLPKLETLKVVLSLKQVMDHPPHPIQPRPEGVRQIGTSNLPELNWG</sequence>
<evidence type="ECO:0000313" key="2">
    <source>
        <dbReference type="EMBL" id="CAD7703325.1"/>
    </source>
</evidence>
<name>A0A8S1JCS6_9CHLO</name>
<dbReference type="EMBL" id="CAJHUC010002163">
    <property type="protein sequence ID" value="CAD7703325.1"/>
    <property type="molecule type" value="Genomic_DNA"/>
</dbReference>
<keyword evidence="3" id="KW-1185">Reference proteome</keyword>
<dbReference type="Gene3D" id="1.20.58.80">
    <property type="entry name" value="Phosphotransferase system, lactose/cellobiose-type IIA subunit"/>
    <property type="match status" value="1"/>
</dbReference>
<dbReference type="AlphaFoldDB" id="A0A8S1JCS6"/>
<dbReference type="GO" id="GO:0016020">
    <property type="term" value="C:membrane"/>
    <property type="evidence" value="ECO:0007669"/>
    <property type="project" value="TreeGrafter"/>
</dbReference>
<evidence type="ECO:0000313" key="3">
    <source>
        <dbReference type="Proteomes" id="UP000708148"/>
    </source>
</evidence>
<accession>A0A8S1JCS6</accession>
<dbReference type="PANTHER" id="PTHR12947:SF13">
    <property type="entry name" value="FI19924P1"/>
    <property type="match status" value="1"/>
</dbReference>
<dbReference type="Proteomes" id="UP000708148">
    <property type="component" value="Unassembled WGS sequence"/>
</dbReference>
<dbReference type="SUPFAM" id="SSF140856">
    <property type="entry name" value="USP8 N-terminal domain-like"/>
    <property type="match status" value="1"/>
</dbReference>
<dbReference type="GO" id="GO:0070536">
    <property type="term" value="P:protein K63-linked deubiquitination"/>
    <property type="evidence" value="ECO:0007669"/>
    <property type="project" value="TreeGrafter"/>
</dbReference>
<comment type="caution">
    <text evidence="2">The sequence shown here is derived from an EMBL/GenBank/DDBJ whole genome shotgun (WGS) entry which is preliminary data.</text>
</comment>